<evidence type="ECO:0000256" key="2">
    <source>
        <dbReference type="ARBA" id="ARBA00007452"/>
    </source>
</evidence>
<dbReference type="STRING" id="35755.UL82_03725"/>
<proteinExistence type="inferred from homology"/>
<dbReference type="Pfam" id="PF11967">
    <property type="entry name" value="RecO_N"/>
    <property type="match status" value="1"/>
</dbReference>
<evidence type="ECO:0000256" key="4">
    <source>
        <dbReference type="ARBA" id="ARBA00022763"/>
    </source>
</evidence>
<gene>
    <name evidence="8 10" type="primary">recO</name>
    <name evidence="11" type="ORF">NCTC949_01309</name>
    <name evidence="10" type="ORF">UL82_03725</name>
</gene>
<evidence type="ECO:0000313" key="10">
    <source>
        <dbReference type="EMBL" id="AKE40952.1"/>
    </source>
</evidence>
<organism evidence="10 12">
    <name type="scientific">Corynebacterium kutscheri</name>
    <dbReference type="NCBI Taxonomy" id="35755"/>
    <lineage>
        <taxon>Bacteria</taxon>
        <taxon>Bacillati</taxon>
        <taxon>Actinomycetota</taxon>
        <taxon>Actinomycetes</taxon>
        <taxon>Mycobacteriales</taxon>
        <taxon>Corynebacteriaceae</taxon>
        <taxon>Corynebacterium</taxon>
    </lineage>
</organism>
<keyword evidence="12" id="KW-1185">Reference proteome</keyword>
<evidence type="ECO:0000256" key="8">
    <source>
        <dbReference type="HAMAP-Rule" id="MF_00201"/>
    </source>
</evidence>
<evidence type="ECO:0000256" key="6">
    <source>
        <dbReference type="ARBA" id="ARBA00023204"/>
    </source>
</evidence>
<dbReference type="OrthoDB" id="9812244at2"/>
<keyword evidence="4 8" id="KW-0227">DNA damage</keyword>
<dbReference type="Pfam" id="PF02565">
    <property type="entry name" value="RecO_C"/>
    <property type="match status" value="1"/>
</dbReference>
<evidence type="ECO:0000256" key="5">
    <source>
        <dbReference type="ARBA" id="ARBA00023172"/>
    </source>
</evidence>
<dbReference type="GO" id="GO:0006310">
    <property type="term" value="P:DNA recombination"/>
    <property type="evidence" value="ECO:0007669"/>
    <property type="project" value="UniProtKB-UniRule"/>
</dbReference>
<dbReference type="EMBL" id="LR134377">
    <property type="protein sequence ID" value="VEH06793.1"/>
    <property type="molecule type" value="Genomic_DNA"/>
</dbReference>
<evidence type="ECO:0000313" key="12">
    <source>
        <dbReference type="Proteomes" id="UP000033457"/>
    </source>
</evidence>
<dbReference type="Proteomes" id="UP000271380">
    <property type="component" value="Chromosome"/>
</dbReference>
<feature type="domain" description="DNA replication/recombination mediator RecO N-terminal" evidence="9">
    <location>
        <begin position="5"/>
        <end position="80"/>
    </location>
</feature>
<name>A0A0F6QZ59_9CORY</name>
<evidence type="ECO:0000256" key="3">
    <source>
        <dbReference type="ARBA" id="ARBA00021310"/>
    </source>
</evidence>
<dbReference type="NCBIfam" id="TIGR00613">
    <property type="entry name" value="reco"/>
    <property type="match status" value="1"/>
</dbReference>
<dbReference type="Gene3D" id="1.20.1440.120">
    <property type="entry name" value="Recombination protein O, C-terminal domain"/>
    <property type="match status" value="1"/>
</dbReference>
<sequence>MRAHSYRDRALVIRSYDFGEADRIIVFLTRTQGLVRAVAKGVRRAKSRFGSRLQPFVELDVHFYPGRNLETVTAADTLDFFASPLIDDFTRFSAASSVLEAAERLSLSSYGEHEQLYDLTLEKLKEFPGKVDTLLILDSYLLQAMDLAGWAPSLFACAQCGVAGPHHAFHPAPGGAVCVQCRPQGSTEVDPEVLHLLWFLQQGFIAQAEAIADKYRITTGHRLVRAHLQWHLEKGLASLNILEQGF</sequence>
<evidence type="ECO:0000256" key="7">
    <source>
        <dbReference type="ARBA" id="ARBA00033409"/>
    </source>
</evidence>
<dbReference type="SUPFAM" id="SSF50249">
    <property type="entry name" value="Nucleic acid-binding proteins"/>
    <property type="match status" value="1"/>
</dbReference>
<dbReference type="InterPro" id="IPR022572">
    <property type="entry name" value="DNA_rep/recomb_RecO_N"/>
</dbReference>
<keyword evidence="5 8" id="KW-0233">DNA recombination</keyword>
<dbReference type="KEGG" id="cku:UL82_03725"/>
<dbReference type="GO" id="GO:0006302">
    <property type="term" value="P:double-strand break repair"/>
    <property type="evidence" value="ECO:0007669"/>
    <property type="project" value="TreeGrafter"/>
</dbReference>
<evidence type="ECO:0000259" key="9">
    <source>
        <dbReference type="Pfam" id="PF11967"/>
    </source>
</evidence>
<protein>
    <recommendedName>
        <fullName evidence="3 8">DNA repair protein RecO</fullName>
    </recommendedName>
    <alternativeName>
        <fullName evidence="7 8">Recombination protein O</fullName>
    </alternativeName>
</protein>
<evidence type="ECO:0000313" key="11">
    <source>
        <dbReference type="EMBL" id="VEH06793.1"/>
    </source>
</evidence>
<reference evidence="10 12" key="1">
    <citation type="journal article" date="2015" name="Genome Announc.">
        <title>Complete Genome Sequence of Corynebacterium kutscheri DSM 20755, a Corynebacterial Type Strain with Remarkably Low G+C Content of Chromosomal DNA.</title>
        <authorList>
            <person name="Ruckert C."/>
            <person name="Albersmeier A."/>
            <person name="Winkler A."/>
            <person name="Tauch A."/>
        </authorList>
    </citation>
    <scope>NUCLEOTIDE SEQUENCE [LARGE SCALE GENOMIC DNA]</scope>
    <source>
        <strain evidence="10 12">DSM 20755</strain>
    </source>
</reference>
<dbReference type="InterPro" id="IPR037278">
    <property type="entry name" value="ARFGAP/RecO"/>
</dbReference>
<comment type="similarity">
    <text evidence="2 8">Belongs to the RecO family.</text>
</comment>
<dbReference type="EMBL" id="CP011312">
    <property type="protein sequence ID" value="AKE40952.1"/>
    <property type="molecule type" value="Genomic_DNA"/>
</dbReference>
<dbReference type="RefSeq" id="WP_046439063.1">
    <property type="nucleotide sequence ID" value="NZ_CP011312.1"/>
</dbReference>
<comment type="function">
    <text evidence="1 8">Involved in DNA repair and RecF pathway recombination.</text>
</comment>
<accession>A0A0F6QZ59</accession>
<dbReference type="PANTHER" id="PTHR33991">
    <property type="entry name" value="DNA REPAIR PROTEIN RECO"/>
    <property type="match status" value="1"/>
</dbReference>
<dbReference type="HAMAP" id="MF_00201">
    <property type="entry name" value="RecO"/>
    <property type="match status" value="1"/>
</dbReference>
<dbReference type="Gene3D" id="2.40.50.140">
    <property type="entry name" value="Nucleic acid-binding proteins"/>
    <property type="match status" value="1"/>
</dbReference>
<dbReference type="Proteomes" id="UP000033457">
    <property type="component" value="Chromosome"/>
</dbReference>
<dbReference type="AlphaFoldDB" id="A0A0F6QZ59"/>
<evidence type="ECO:0000313" key="13">
    <source>
        <dbReference type="Proteomes" id="UP000271380"/>
    </source>
</evidence>
<evidence type="ECO:0000256" key="1">
    <source>
        <dbReference type="ARBA" id="ARBA00003065"/>
    </source>
</evidence>
<dbReference type="GO" id="GO:0043590">
    <property type="term" value="C:bacterial nucleoid"/>
    <property type="evidence" value="ECO:0007669"/>
    <property type="project" value="TreeGrafter"/>
</dbReference>
<dbReference type="InterPro" id="IPR003717">
    <property type="entry name" value="RecO"/>
</dbReference>
<dbReference type="HOGENOM" id="CLU_066632_1_1_11"/>
<dbReference type="InterPro" id="IPR012340">
    <property type="entry name" value="NA-bd_OB-fold"/>
</dbReference>
<dbReference type="PANTHER" id="PTHR33991:SF1">
    <property type="entry name" value="DNA REPAIR PROTEIN RECO"/>
    <property type="match status" value="1"/>
</dbReference>
<dbReference type="InterPro" id="IPR042242">
    <property type="entry name" value="RecO_C"/>
</dbReference>
<keyword evidence="6 8" id="KW-0234">DNA repair</keyword>
<dbReference type="SUPFAM" id="SSF57863">
    <property type="entry name" value="ArfGap/RecO-like zinc finger"/>
    <property type="match status" value="1"/>
</dbReference>
<reference evidence="11 13" key="2">
    <citation type="submission" date="2018-12" db="EMBL/GenBank/DDBJ databases">
        <authorList>
            <consortium name="Pathogen Informatics"/>
        </authorList>
    </citation>
    <scope>NUCLEOTIDE SEQUENCE [LARGE SCALE GENOMIC DNA]</scope>
    <source>
        <strain evidence="11 13">NCTC949</strain>
    </source>
</reference>